<dbReference type="AlphaFoldDB" id="B4FC63"/>
<evidence type="ECO:0000313" key="1">
    <source>
        <dbReference type="EMBL" id="ACF79706.1"/>
    </source>
</evidence>
<organism evidence="1">
    <name type="scientific">Zea mays</name>
    <name type="common">Maize</name>
    <dbReference type="NCBI Taxonomy" id="4577"/>
    <lineage>
        <taxon>Eukaryota</taxon>
        <taxon>Viridiplantae</taxon>
        <taxon>Streptophyta</taxon>
        <taxon>Embryophyta</taxon>
        <taxon>Tracheophyta</taxon>
        <taxon>Spermatophyta</taxon>
        <taxon>Magnoliopsida</taxon>
        <taxon>Liliopsida</taxon>
        <taxon>Poales</taxon>
        <taxon>Poaceae</taxon>
        <taxon>PACMAD clade</taxon>
        <taxon>Panicoideae</taxon>
        <taxon>Andropogonodae</taxon>
        <taxon>Andropogoneae</taxon>
        <taxon>Tripsacinae</taxon>
        <taxon>Zea</taxon>
    </lineage>
</organism>
<proteinExistence type="evidence at transcript level"/>
<sequence length="73" mass="8286">MHWHRKITSGSKVCVHMRASSFQQDFVWRGLMWPGSSHERQNTCGSSTRSRLVLVLSQVKLVSWLGLLQASSS</sequence>
<dbReference type="EMBL" id="BT034701">
    <property type="protein sequence ID" value="ACF79706.1"/>
    <property type="molecule type" value="mRNA"/>
</dbReference>
<reference evidence="1" key="1">
    <citation type="journal article" date="2009" name="PLoS Genet.">
        <title>Sequencing, mapping, and analysis of 27,455 maize full-length cDNAs.</title>
        <authorList>
            <person name="Soderlund C."/>
            <person name="Descour A."/>
            <person name="Kudrna D."/>
            <person name="Bomhoff M."/>
            <person name="Boyd L."/>
            <person name="Currie J."/>
            <person name="Angelova A."/>
            <person name="Collura K."/>
            <person name="Wissotski M."/>
            <person name="Ashley E."/>
            <person name="Morrow D."/>
            <person name="Fernandes J."/>
            <person name="Walbot V."/>
            <person name="Yu Y."/>
        </authorList>
    </citation>
    <scope>NUCLEOTIDE SEQUENCE</scope>
    <source>
        <strain evidence="1">B73</strain>
    </source>
</reference>
<accession>B4FC63</accession>
<protein>
    <submittedName>
        <fullName evidence="1">Uncharacterized protein</fullName>
    </submittedName>
</protein>
<name>B4FC63_MAIZE</name>